<keyword evidence="1" id="KW-0255">Endonuclease</keyword>
<evidence type="ECO:0000313" key="2">
    <source>
        <dbReference type="Proteomes" id="UP000595437"/>
    </source>
</evidence>
<keyword evidence="2" id="KW-1185">Reference proteome</keyword>
<dbReference type="GO" id="GO:0004519">
    <property type="term" value="F:endonuclease activity"/>
    <property type="evidence" value="ECO:0007669"/>
    <property type="project" value="UniProtKB-KW"/>
</dbReference>
<reference evidence="2" key="1">
    <citation type="submission" date="2021-01" db="EMBL/GenBank/DDBJ databases">
        <title>Caligus Genome Assembly.</title>
        <authorList>
            <person name="Gallardo-Escarate C."/>
        </authorList>
    </citation>
    <scope>NUCLEOTIDE SEQUENCE [LARGE SCALE GENOMIC DNA]</scope>
</reference>
<keyword evidence="1" id="KW-0540">Nuclease</keyword>
<organism evidence="1 2">
    <name type="scientific">Caligus rogercresseyi</name>
    <name type="common">Sea louse</name>
    <dbReference type="NCBI Taxonomy" id="217165"/>
    <lineage>
        <taxon>Eukaryota</taxon>
        <taxon>Metazoa</taxon>
        <taxon>Ecdysozoa</taxon>
        <taxon>Arthropoda</taxon>
        <taxon>Crustacea</taxon>
        <taxon>Multicrustacea</taxon>
        <taxon>Hexanauplia</taxon>
        <taxon>Copepoda</taxon>
        <taxon>Siphonostomatoida</taxon>
        <taxon>Caligidae</taxon>
        <taxon>Caligus</taxon>
    </lineage>
</organism>
<evidence type="ECO:0000313" key="1">
    <source>
        <dbReference type="EMBL" id="QQP37847.1"/>
    </source>
</evidence>
<protein>
    <submittedName>
        <fullName evidence="1">DDE superfamily endonuclease</fullName>
    </submittedName>
</protein>
<dbReference type="AlphaFoldDB" id="A0A7T8GU66"/>
<dbReference type="Proteomes" id="UP000595437">
    <property type="component" value="Chromosome 12"/>
</dbReference>
<dbReference type="GO" id="GO:0003676">
    <property type="term" value="F:nucleic acid binding"/>
    <property type="evidence" value="ECO:0007669"/>
    <property type="project" value="InterPro"/>
</dbReference>
<gene>
    <name evidence="1" type="ORF">FKW44_018256</name>
</gene>
<accession>A0A7T8GU66</accession>
<feature type="non-terminal residue" evidence="1">
    <location>
        <position position="1"/>
    </location>
</feature>
<name>A0A7T8GU66_CALRO</name>
<dbReference type="EMBL" id="CP045901">
    <property type="protein sequence ID" value="QQP37847.1"/>
    <property type="molecule type" value="Genomic_DNA"/>
</dbReference>
<keyword evidence="1" id="KW-0378">Hydrolase</keyword>
<sequence>VMDLLDWINKIRWPQRGPGAVLWSDEKVFVVDQMVNKHNRRILSPKRISNSSPWPRTSPPSVMVFGLFFSNGNVMPPLFIPKVVKIKAVWYLENVIPAIEAWAESVWDKRWTSKVHLMQDEASTHTTDFSRSYVVTL</sequence>
<proteinExistence type="predicted"/>
<dbReference type="InterPro" id="IPR036397">
    <property type="entry name" value="RNaseH_sf"/>
</dbReference>
<dbReference type="Gene3D" id="3.30.420.10">
    <property type="entry name" value="Ribonuclease H-like superfamily/Ribonuclease H"/>
    <property type="match status" value="1"/>
</dbReference>